<dbReference type="InterPro" id="IPR029021">
    <property type="entry name" value="Prot-tyrosine_phosphatase-like"/>
</dbReference>
<dbReference type="SUPFAM" id="SSF52799">
    <property type="entry name" value="(Phosphotyrosine protein) phosphatases II"/>
    <property type="match status" value="1"/>
</dbReference>
<dbReference type="PROSITE" id="PS00383">
    <property type="entry name" value="TYR_PHOSPHATASE_1"/>
    <property type="match status" value="1"/>
</dbReference>
<dbReference type="InterPro" id="IPR000387">
    <property type="entry name" value="Tyr_Pase_dom"/>
</dbReference>
<evidence type="ECO:0000259" key="2">
    <source>
        <dbReference type="PROSITE" id="PS50056"/>
    </source>
</evidence>
<feature type="compositionally biased region" description="Low complexity" evidence="1">
    <location>
        <begin position="184"/>
        <end position="203"/>
    </location>
</feature>
<feature type="region of interest" description="Disordered" evidence="1">
    <location>
        <begin position="184"/>
        <end position="232"/>
    </location>
</feature>
<dbReference type="PROSITE" id="PS50056">
    <property type="entry name" value="TYR_PHOSPHATASE_2"/>
    <property type="match status" value="1"/>
</dbReference>
<sequence>MTSTTPLHLHWPDCLNARDLGGLPLADGGTVRERALVRADSLTFLTPEGVAAVRGYGVARIIDLRRPFETVRYPHAFADDPIYHPSPVQEPEDWEEGPWADLYCGMLARRPTLFARAVGAIADAPAGAVVVHCAAGKDRTGLVVAMALTLAGVPEEAVVADYVLTNERLAPRYTAERAAAALPDDAPAAPAGPVSAGEGPGAATGTSSDIDPATGEPVRPPRHPARSVPPGEEVMAETLAYLRDRYGSVHGYLTAGGLTQQQHDALVTRLTV</sequence>
<name>A0AA41QFU8_9MICO</name>
<gene>
    <name evidence="3" type="ORF">L1785_12895</name>
</gene>
<accession>A0AA41QFU8</accession>
<dbReference type="RefSeq" id="WP_236089678.1">
    <property type="nucleotide sequence ID" value="NZ_JAKGSG010000035.1"/>
</dbReference>
<proteinExistence type="predicted"/>
<feature type="domain" description="Tyrosine specific protein phosphatases" evidence="2">
    <location>
        <begin position="112"/>
        <end position="168"/>
    </location>
</feature>
<dbReference type="InterPro" id="IPR016130">
    <property type="entry name" value="Tyr_Pase_AS"/>
</dbReference>
<comment type="caution">
    <text evidence="3">The sequence shown here is derived from an EMBL/GenBank/DDBJ whole genome shotgun (WGS) entry which is preliminary data.</text>
</comment>
<dbReference type="InterPro" id="IPR026893">
    <property type="entry name" value="Tyr/Ser_Pase_IphP-type"/>
</dbReference>
<dbReference type="EMBL" id="JAKGSG010000035">
    <property type="protein sequence ID" value="MCF4121881.1"/>
    <property type="molecule type" value="Genomic_DNA"/>
</dbReference>
<reference evidence="3" key="1">
    <citation type="submission" date="2022-01" db="EMBL/GenBank/DDBJ databases">
        <title>Antribacter sp. nov., isolated from Guizhou of China.</title>
        <authorList>
            <person name="Chengliang C."/>
            <person name="Ya Z."/>
        </authorList>
    </citation>
    <scope>NUCLEOTIDE SEQUENCE</scope>
    <source>
        <strain evidence="3">KLBMP 9083</strain>
    </source>
</reference>
<evidence type="ECO:0000256" key="1">
    <source>
        <dbReference type="SAM" id="MobiDB-lite"/>
    </source>
</evidence>
<dbReference type="Gene3D" id="3.90.190.10">
    <property type="entry name" value="Protein tyrosine phosphatase superfamily"/>
    <property type="match status" value="1"/>
</dbReference>
<evidence type="ECO:0000313" key="3">
    <source>
        <dbReference type="EMBL" id="MCF4121881.1"/>
    </source>
</evidence>
<dbReference type="GO" id="GO:0004721">
    <property type="term" value="F:phosphoprotein phosphatase activity"/>
    <property type="evidence" value="ECO:0007669"/>
    <property type="project" value="InterPro"/>
</dbReference>
<protein>
    <submittedName>
        <fullName evidence="3">Tyrosine-protein phosphatase</fullName>
    </submittedName>
</protein>
<dbReference type="AlphaFoldDB" id="A0AA41QFU8"/>
<evidence type="ECO:0000313" key="4">
    <source>
        <dbReference type="Proteomes" id="UP001165405"/>
    </source>
</evidence>
<dbReference type="Pfam" id="PF13350">
    <property type="entry name" value="Y_phosphatase3"/>
    <property type="match status" value="1"/>
</dbReference>
<organism evidence="3 4">
    <name type="scientific">Antribacter soli</name>
    <dbReference type="NCBI Taxonomy" id="2910976"/>
    <lineage>
        <taxon>Bacteria</taxon>
        <taxon>Bacillati</taxon>
        <taxon>Actinomycetota</taxon>
        <taxon>Actinomycetes</taxon>
        <taxon>Micrococcales</taxon>
        <taxon>Promicromonosporaceae</taxon>
        <taxon>Antribacter</taxon>
    </lineage>
</organism>
<keyword evidence="4" id="KW-1185">Reference proteome</keyword>
<dbReference type="Proteomes" id="UP001165405">
    <property type="component" value="Unassembled WGS sequence"/>
</dbReference>